<keyword evidence="1" id="KW-0732">Signal</keyword>
<evidence type="ECO:0000313" key="2">
    <source>
        <dbReference type="EMBL" id="NFN36383.1"/>
    </source>
</evidence>
<feature type="chain" id="PRO_5039117334" description="Lipoprotein" evidence="1">
    <location>
        <begin position="19"/>
        <end position="162"/>
    </location>
</feature>
<evidence type="ECO:0000313" key="3">
    <source>
        <dbReference type="Proteomes" id="UP000473681"/>
    </source>
</evidence>
<reference evidence="2 3" key="1">
    <citation type="submission" date="2019-04" db="EMBL/GenBank/DDBJ databases">
        <title>Genome sequencing of Clostridium botulinum Groups I-IV and Clostridium butyricum.</title>
        <authorList>
            <person name="Brunt J."/>
            <person name="Van Vliet A.H.M."/>
            <person name="Stringer S.C."/>
            <person name="Carter A.T."/>
            <person name="Peck M.W."/>
        </authorList>
    </citation>
    <scope>NUCLEOTIDE SEQUENCE [LARGE SCALE GENOMIC DNA]</scope>
    <source>
        <strain evidence="2 3">CB-K-33E</strain>
    </source>
</reference>
<proteinExistence type="predicted"/>
<dbReference type="PROSITE" id="PS51257">
    <property type="entry name" value="PROKAR_LIPOPROTEIN"/>
    <property type="match status" value="1"/>
</dbReference>
<protein>
    <recommendedName>
        <fullName evidence="4">Lipoprotein</fullName>
    </recommendedName>
</protein>
<sequence>MRKILILLLLGISIFSVGCGRSDNNVSTISNNKEIEETKTKLDKDNAINIEYDNNNYKEIQDVFINNKLQAQNKYINKTVKITGEVKKITTTDGTIKVVIMAPNRFKVAFLEFKNTQENESKIMDLKTYNKDNDTKGNLITVYGCFTGIDDVNMLIENCEFA</sequence>
<comment type="caution">
    <text evidence="2">The sequence shown here is derived from an EMBL/GenBank/DDBJ whole genome shotgun (WGS) entry which is preliminary data.</text>
</comment>
<evidence type="ECO:0000256" key="1">
    <source>
        <dbReference type="SAM" id="SignalP"/>
    </source>
</evidence>
<name>A0A846K4N7_CLOBO</name>
<dbReference type="Pfam" id="PF12869">
    <property type="entry name" value="tRNA_anti-like"/>
    <property type="match status" value="1"/>
</dbReference>
<dbReference type="Proteomes" id="UP000473681">
    <property type="component" value="Unassembled WGS sequence"/>
</dbReference>
<feature type="signal peptide" evidence="1">
    <location>
        <begin position="1"/>
        <end position="18"/>
    </location>
</feature>
<dbReference type="AlphaFoldDB" id="A0A846K4N7"/>
<dbReference type="EMBL" id="SWVK01000023">
    <property type="protein sequence ID" value="NFN36383.1"/>
    <property type="molecule type" value="Genomic_DNA"/>
</dbReference>
<evidence type="ECO:0008006" key="4">
    <source>
        <dbReference type="Google" id="ProtNLM"/>
    </source>
</evidence>
<gene>
    <name evidence="2" type="ORF">FDB51_14960</name>
</gene>
<accession>A0A846K4N7</accession>
<dbReference type="InterPro" id="IPR024422">
    <property type="entry name" value="Protein_unknown_function_OB"/>
</dbReference>
<organism evidence="2 3">
    <name type="scientific">Clostridium botulinum</name>
    <dbReference type="NCBI Taxonomy" id="1491"/>
    <lineage>
        <taxon>Bacteria</taxon>
        <taxon>Bacillati</taxon>
        <taxon>Bacillota</taxon>
        <taxon>Clostridia</taxon>
        <taxon>Eubacteriales</taxon>
        <taxon>Clostridiaceae</taxon>
        <taxon>Clostridium</taxon>
    </lineage>
</organism>